<comment type="similarity">
    <text evidence="1 2">Belongs to the rad9 family.</text>
</comment>
<dbReference type="GO" id="GO:0031573">
    <property type="term" value="P:mitotic intra-S DNA damage checkpoint signaling"/>
    <property type="evidence" value="ECO:0007669"/>
    <property type="project" value="TreeGrafter"/>
</dbReference>
<dbReference type="GO" id="GO:0000076">
    <property type="term" value="P:DNA replication checkpoint signaling"/>
    <property type="evidence" value="ECO:0007669"/>
    <property type="project" value="TreeGrafter"/>
</dbReference>
<proteinExistence type="inferred from homology"/>
<evidence type="ECO:0000256" key="3">
    <source>
        <dbReference type="SAM" id="MobiDB-lite"/>
    </source>
</evidence>
<comment type="function">
    <text evidence="2">Acts in DNA repair and mutagenesis. Involved in promoting resistance to ionizing radiation and UV light, as well as regulating cell cycle progression after irradiation.</text>
</comment>
<comment type="caution">
    <text evidence="4">The sequence shown here is derived from an EMBL/GenBank/DDBJ whole genome shotgun (WGS) entry which is preliminary data.</text>
</comment>
<dbReference type="EMBL" id="MU006113">
    <property type="protein sequence ID" value="KAF2834933.1"/>
    <property type="molecule type" value="Genomic_DNA"/>
</dbReference>
<sequence length="422" mass="46838">MVTLNFTLTPGAASRIHDLLLCLSKFSESVQIEARKERLALTALNSSKSAYASFSLLVPDFFSKYEFSSENYNTDGKFTCSILNKALLSVFKGRGFDARGRDTGVDQCEVNVQDRDGQAQCRMIIKMVCNQGVTKTYKLTYESIEIMHALFDKTIAPNSWAISSGALRRFIDYFAVKTEQLDIYSDDNKVHFSAFTEKIMNGKDILKQPLHTSVIANVNEFNRFTAEERRHHIISVRDFRAIVTHADTLRATVSAYYSDPGRPLQFSYNSNGMVCEFTLMTSSDYRGTLTPAPTGPPSRATSATTSAPLDPKQSTAQMPPPAVPARRSRNRNRAPGSSVRPARQSPDPESLFVPDDDEGVWQPVENRGEEDLLGWDASADNDVAFHPTFRDTGSLSHSETLGSEEGIAPTQRLSQIQGALFD</sequence>
<evidence type="ECO:0000256" key="1">
    <source>
        <dbReference type="ARBA" id="ARBA00008494"/>
    </source>
</evidence>
<dbReference type="InterPro" id="IPR046938">
    <property type="entry name" value="DNA_clamp_sf"/>
</dbReference>
<dbReference type="Proteomes" id="UP000799429">
    <property type="component" value="Unassembled WGS sequence"/>
</dbReference>
<dbReference type="GO" id="GO:0071479">
    <property type="term" value="P:cellular response to ionizing radiation"/>
    <property type="evidence" value="ECO:0007669"/>
    <property type="project" value="TreeGrafter"/>
</dbReference>
<dbReference type="OrthoDB" id="60092at2759"/>
<keyword evidence="2" id="KW-0227">DNA damage</keyword>
<protein>
    <recommendedName>
        <fullName evidence="2">DNA repair protein rad9</fullName>
    </recommendedName>
</protein>
<dbReference type="PANTHER" id="PTHR15237:SF0">
    <property type="entry name" value="CELL CYCLE CHECKPOINT CONTROL PROTEIN"/>
    <property type="match status" value="1"/>
</dbReference>
<dbReference type="PIRSF" id="PIRSF009303">
    <property type="entry name" value="Cell_cycle_RAD9"/>
    <property type="match status" value="1"/>
</dbReference>
<keyword evidence="5" id="KW-1185">Reference proteome</keyword>
<evidence type="ECO:0000313" key="5">
    <source>
        <dbReference type="Proteomes" id="UP000799429"/>
    </source>
</evidence>
<evidence type="ECO:0000256" key="2">
    <source>
        <dbReference type="PIRNR" id="PIRNR009303"/>
    </source>
</evidence>
<dbReference type="AlphaFoldDB" id="A0A9P4S4K7"/>
<name>A0A9P4S4K7_9PEZI</name>
<feature type="compositionally biased region" description="Polar residues" evidence="3">
    <location>
        <begin position="391"/>
        <end position="401"/>
    </location>
</feature>
<evidence type="ECO:0000313" key="4">
    <source>
        <dbReference type="EMBL" id="KAF2834933.1"/>
    </source>
</evidence>
<gene>
    <name evidence="4" type="ORF">M501DRAFT_485677</name>
</gene>
<accession>A0A9P4S4K7</accession>
<dbReference type="SUPFAM" id="SSF55979">
    <property type="entry name" value="DNA clamp"/>
    <property type="match status" value="1"/>
</dbReference>
<feature type="region of interest" description="Disordered" evidence="3">
    <location>
        <begin position="288"/>
        <end position="362"/>
    </location>
</feature>
<dbReference type="GO" id="GO:0030896">
    <property type="term" value="C:checkpoint clamp complex"/>
    <property type="evidence" value="ECO:0007669"/>
    <property type="project" value="UniProtKB-UniRule"/>
</dbReference>
<dbReference type="Pfam" id="PF04139">
    <property type="entry name" value="Rad9"/>
    <property type="match status" value="1"/>
</dbReference>
<dbReference type="Gene3D" id="3.70.10.10">
    <property type="match status" value="1"/>
</dbReference>
<dbReference type="InterPro" id="IPR026584">
    <property type="entry name" value="Rad9"/>
</dbReference>
<feature type="region of interest" description="Disordered" evidence="3">
    <location>
        <begin position="384"/>
        <end position="422"/>
    </location>
</feature>
<feature type="compositionally biased region" description="Polar residues" evidence="3">
    <location>
        <begin position="299"/>
        <end position="317"/>
    </location>
</feature>
<dbReference type="InterPro" id="IPR007268">
    <property type="entry name" value="Rad9/Ddc1"/>
</dbReference>
<reference evidence="4" key="1">
    <citation type="journal article" date="2020" name="Stud. Mycol.">
        <title>101 Dothideomycetes genomes: a test case for predicting lifestyles and emergence of pathogens.</title>
        <authorList>
            <person name="Haridas S."/>
            <person name="Albert R."/>
            <person name="Binder M."/>
            <person name="Bloem J."/>
            <person name="Labutti K."/>
            <person name="Salamov A."/>
            <person name="Andreopoulos B."/>
            <person name="Baker S."/>
            <person name="Barry K."/>
            <person name="Bills G."/>
            <person name="Bluhm B."/>
            <person name="Cannon C."/>
            <person name="Castanera R."/>
            <person name="Culley D."/>
            <person name="Daum C."/>
            <person name="Ezra D."/>
            <person name="Gonzalez J."/>
            <person name="Henrissat B."/>
            <person name="Kuo A."/>
            <person name="Liang C."/>
            <person name="Lipzen A."/>
            <person name="Lutzoni F."/>
            <person name="Magnuson J."/>
            <person name="Mondo S."/>
            <person name="Nolan M."/>
            <person name="Ohm R."/>
            <person name="Pangilinan J."/>
            <person name="Park H.-J."/>
            <person name="Ramirez L."/>
            <person name="Alfaro M."/>
            <person name="Sun H."/>
            <person name="Tritt A."/>
            <person name="Yoshinaga Y."/>
            <person name="Zwiers L.-H."/>
            <person name="Turgeon B."/>
            <person name="Goodwin S."/>
            <person name="Spatafora J."/>
            <person name="Crous P."/>
            <person name="Grigoriev I."/>
        </authorList>
    </citation>
    <scope>NUCLEOTIDE SEQUENCE</scope>
    <source>
        <strain evidence="4">CBS 101060</strain>
    </source>
</reference>
<organism evidence="4 5">
    <name type="scientific">Patellaria atrata CBS 101060</name>
    <dbReference type="NCBI Taxonomy" id="1346257"/>
    <lineage>
        <taxon>Eukaryota</taxon>
        <taxon>Fungi</taxon>
        <taxon>Dikarya</taxon>
        <taxon>Ascomycota</taxon>
        <taxon>Pezizomycotina</taxon>
        <taxon>Dothideomycetes</taxon>
        <taxon>Dothideomycetes incertae sedis</taxon>
        <taxon>Patellariales</taxon>
        <taxon>Patellariaceae</taxon>
        <taxon>Patellaria</taxon>
    </lineage>
</organism>
<feature type="compositionally biased region" description="Polar residues" evidence="3">
    <location>
        <begin position="411"/>
        <end position="422"/>
    </location>
</feature>
<dbReference type="GO" id="GO:0006281">
    <property type="term" value="P:DNA repair"/>
    <property type="evidence" value="ECO:0007669"/>
    <property type="project" value="UniProtKB-UniRule"/>
</dbReference>
<dbReference type="PANTHER" id="PTHR15237">
    <property type="entry name" value="DNA REPAIR PROTEIN RAD9"/>
    <property type="match status" value="1"/>
</dbReference>